<sequence>MTEQFRLEPRVAPCRAACPAGIDVPRYVREIRDGDFDAALATIREKIPFAAVCGYACFHPCEAKCARRQFDEPVAIRLLKRAAADLAHTVPPPAPAAATGRKVAVIGSGPAGLTAAYYLALKGHAVEVLEAAPRAGGMLRWGIPEYRLPNEVVDREIAHIVASGVTITTNAAVSSPADLIAAGHDAAVVATGAWTPVKLGIDGEADAGVLDGIDFLKRANAGERVAIGKTVVVIGGGNTAIDAARTAIRLGAKTTLVYRRNRIAMPASAEEIAEAEEEGLDFVFQAAPVTVGPGRLSCVRLAPKDGSGRGATLVPVEGSDFVVPCDTVIVAAGQKADAAALKLKVERSGTASVDENAATSVPGVFAAGDVVSGPSTIIDAIAAGRKVAIAVDRFLGGDGSIDPPRVEPEEPAAPVGGPRRQRLASEKADPEDRAKSFSLVEDGFDAATAMREAERCLACQTHHHTVEITTDTCKACGYCGEICTMGVFGMSETFNAIGYRPAVALHPEQCIGCLKCFAVCPDFAIAVR</sequence>
<dbReference type="InterPro" id="IPR036188">
    <property type="entry name" value="FAD/NAD-bd_sf"/>
</dbReference>
<evidence type="ECO:0000256" key="3">
    <source>
        <dbReference type="ARBA" id="ARBA00023014"/>
    </source>
</evidence>
<dbReference type="InterPro" id="IPR017896">
    <property type="entry name" value="4Fe4S_Fe-S-bd"/>
</dbReference>
<evidence type="ECO:0000256" key="4">
    <source>
        <dbReference type="SAM" id="MobiDB-lite"/>
    </source>
</evidence>
<evidence type="ECO:0000313" key="7">
    <source>
        <dbReference type="Proteomes" id="UP000249130"/>
    </source>
</evidence>
<dbReference type="Pfam" id="PF14691">
    <property type="entry name" value="Fer4_20"/>
    <property type="match status" value="1"/>
</dbReference>
<proteinExistence type="predicted"/>
<dbReference type="Gene3D" id="3.50.50.60">
    <property type="entry name" value="FAD/NAD(P)-binding domain"/>
    <property type="match status" value="2"/>
</dbReference>
<comment type="caution">
    <text evidence="6">The sequence shown here is derived from an EMBL/GenBank/DDBJ whole genome shotgun (WGS) entry which is preliminary data.</text>
</comment>
<dbReference type="PROSITE" id="PS00198">
    <property type="entry name" value="4FE4S_FER_1"/>
    <property type="match status" value="1"/>
</dbReference>
<dbReference type="InterPro" id="IPR017900">
    <property type="entry name" value="4Fe4S_Fe_S_CS"/>
</dbReference>
<dbReference type="SUPFAM" id="SSF51971">
    <property type="entry name" value="Nucleotide-binding domain"/>
    <property type="match status" value="1"/>
</dbReference>
<dbReference type="GO" id="GO:0016491">
    <property type="term" value="F:oxidoreductase activity"/>
    <property type="evidence" value="ECO:0007669"/>
    <property type="project" value="InterPro"/>
</dbReference>
<dbReference type="PRINTS" id="PR00368">
    <property type="entry name" value="FADPNR"/>
</dbReference>
<dbReference type="InterPro" id="IPR009051">
    <property type="entry name" value="Helical_ferredxn"/>
</dbReference>
<dbReference type="GO" id="GO:0046872">
    <property type="term" value="F:metal ion binding"/>
    <property type="evidence" value="ECO:0007669"/>
    <property type="project" value="UniProtKB-KW"/>
</dbReference>
<dbReference type="PROSITE" id="PS51379">
    <property type="entry name" value="4FE4S_FER_2"/>
    <property type="match status" value="2"/>
</dbReference>
<dbReference type="Gene3D" id="3.30.70.20">
    <property type="match status" value="1"/>
</dbReference>
<evidence type="ECO:0000256" key="2">
    <source>
        <dbReference type="ARBA" id="ARBA00023004"/>
    </source>
</evidence>
<keyword evidence="2" id="KW-0408">Iron</keyword>
<keyword evidence="1" id="KW-0479">Metal-binding</keyword>
<accession>A0A327L2D9</accession>
<feature type="domain" description="4Fe-4S ferredoxin-type" evidence="5">
    <location>
        <begin position="464"/>
        <end position="493"/>
    </location>
</feature>
<dbReference type="EMBL" id="NPEX01000024">
    <property type="protein sequence ID" value="RAI45109.1"/>
    <property type="molecule type" value="Genomic_DNA"/>
</dbReference>
<reference evidence="6 7" key="1">
    <citation type="submission" date="2017-07" db="EMBL/GenBank/DDBJ databases">
        <title>Draft Genome Sequences of Select Purple Nonsulfur Bacteria.</title>
        <authorList>
            <person name="Lasarre B."/>
            <person name="Mckinlay J.B."/>
        </authorList>
    </citation>
    <scope>NUCLEOTIDE SEQUENCE [LARGE SCALE GENOMIC DNA]</scope>
    <source>
        <strain evidence="6 7">DSM 5909</strain>
    </source>
</reference>
<dbReference type="Pfam" id="PF12838">
    <property type="entry name" value="Fer4_7"/>
    <property type="match status" value="1"/>
</dbReference>
<dbReference type="AlphaFoldDB" id="A0A327L2D9"/>
<gene>
    <name evidence="6" type="ORF">CH341_05615</name>
</gene>
<evidence type="ECO:0000256" key="1">
    <source>
        <dbReference type="ARBA" id="ARBA00022723"/>
    </source>
</evidence>
<dbReference type="PANTHER" id="PTHR42783">
    <property type="entry name" value="GLUTAMATE SYNTHASE [NADPH] SMALL CHAIN"/>
    <property type="match status" value="1"/>
</dbReference>
<name>A0A327L2D9_9BRAD</name>
<organism evidence="6 7">
    <name type="scientific">Rhodoplanes roseus</name>
    <dbReference type="NCBI Taxonomy" id="29409"/>
    <lineage>
        <taxon>Bacteria</taxon>
        <taxon>Pseudomonadati</taxon>
        <taxon>Pseudomonadota</taxon>
        <taxon>Alphaproteobacteria</taxon>
        <taxon>Hyphomicrobiales</taxon>
        <taxon>Nitrobacteraceae</taxon>
        <taxon>Rhodoplanes</taxon>
    </lineage>
</organism>
<dbReference type="Gene3D" id="1.10.1060.10">
    <property type="entry name" value="Alpha-helical ferredoxin"/>
    <property type="match status" value="1"/>
</dbReference>
<dbReference type="SUPFAM" id="SSF46548">
    <property type="entry name" value="alpha-helical ferredoxin"/>
    <property type="match status" value="2"/>
</dbReference>
<dbReference type="GO" id="GO:0051536">
    <property type="term" value="F:iron-sulfur cluster binding"/>
    <property type="evidence" value="ECO:0007669"/>
    <property type="project" value="UniProtKB-KW"/>
</dbReference>
<dbReference type="InterPro" id="IPR023753">
    <property type="entry name" value="FAD/NAD-binding_dom"/>
</dbReference>
<evidence type="ECO:0000313" key="6">
    <source>
        <dbReference type="EMBL" id="RAI45109.1"/>
    </source>
</evidence>
<dbReference type="RefSeq" id="WP_111418059.1">
    <property type="nucleotide sequence ID" value="NZ_NPEX01000024.1"/>
</dbReference>
<dbReference type="PRINTS" id="PR00469">
    <property type="entry name" value="PNDRDTASEII"/>
</dbReference>
<keyword evidence="3" id="KW-0411">Iron-sulfur</keyword>
<dbReference type="PANTHER" id="PTHR42783:SF3">
    <property type="entry name" value="GLUTAMATE SYNTHASE [NADPH] SMALL CHAIN-RELATED"/>
    <property type="match status" value="1"/>
</dbReference>
<feature type="compositionally biased region" description="Basic and acidic residues" evidence="4">
    <location>
        <begin position="423"/>
        <end position="433"/>
    </location>
</feature>
<evidence type="ECO:0000259" key="5">
    <source>
        <dbReference type="PROSITE" id="PS51379"/>
    </source>
</evidence>
<keyword evidence="7" id="KW-1185">Reference proteome</keyword>
<dbReference type="OrthoDB" id="9803192at2"/>
<dbReference type="Proteomes" id="UP000249130">
    <property type="component" value="Unassembled WGS sequence"/>
</dbReference>
<feature type="region of interest" description="Disordered" evidence="4">
    <location>
        <begin position="399"/>
        <end position="433"/>
    </location>
</feature>
<dbReference type="InterPro" id="IPR028261">
    <property type="entry name" value="DPD_II"/>
</dbReference>
<dbReference type="Pfam" id="PF07992">
    <property type="entry name" value="Pyr_redox_2"/>
    <property type="match status" value="1"/>
</dbReference>
<protein>
    <recommendedName>
        <fullName evidence="5">4Fe-4S ferredoxin-type domain-containing protein</fullName>
    </recommendedName>
</protein>
<feature type="domain" description="4Fe-4S ferredoxin-type" evidence="5">
    <location>
        <begin position="501"/>
        <end position="528"/>
    </location>
</feature>